<evidence type="ECO:0000256" key="1">
    <source>
        <dbReference type="ARBA" id="ARBA00023015"/>
    </source>
</evidence>
<evidence type="ECO:0000259" key="4">
    <source>
        <dbReference type="PROSITE" id="PS50921"/>
    </source>
</evidence>
<gene>
    <name evidence="5" type="ORF">OKJ48_04835</name>
</gene>
<organism evidence="5 6">
    <name type="scientific">Streptomyces kunmingensis</name>
    <dbReference type="NCBI Taxonomy" id="68225"/>
    <lineage>
        <taxon>Bacteria</taxon>
        <taxon>Bacillati</taxon>
        <taxon>Actinomycetota</taxon>
        <taxon>Actinomycetes</taxon>
        <taxon>Kitasatosporales</taxon>
        <taxon>Streptomycetaceae</taxon>
        <taxon>Streptomyces</taxon>
    </lineage>
</organism>
<dbReference type="PROSITE" id="PS50921">
    <property type="entry name" value="ANTAR"/>
    <property type="match status" value="1"/>
</dbReference>
<evidence type="ECO:0000256" key="2">
    <source>
        <dbReference type="ARBA" id="ARBA00023163"/>
    </source>
</evidence>
<dbReference type="InterPro" id="IPR036388">
    <property type="entry name" value="WH-like_DNA-bd_sf"/>
</dbReference>
<sequence>MNSPAETPAGRNERPYLQTPRPEMPYPQMLDTGALYLALAESDGLDGFLQELTERAAHVVRPGACSVTLHRADRLRTVAASEGLVSGLDQIQYEVDTGPCVTAARESTEQHAPDMGAEQRWVPFPVEARGRGVRSMLALPLTLNHGVHGALNFYAGHRDAFVDRRESARRLAAQASGAVAVALRIEHEREIGLDLRAAMLSRGVIDQAIGIVMTQRRCDADTALGLLRRCSQDENVKLRELCVRLVTRVGGVPPRRGEFTERLPG</sequence>
<dbReference type="Gene3D" id="1.10.10.10">
    <property type="entry name" value="Winged helix-like DNA-binding domain superfamily/Winged helix DNA-binding domain"/>
    <property type="match status" value="1"/>
</dbReference>
<keyword evidence="1" id="KW-0805">Transcription regulation</keyword>
<proteinExistence type="predicted"/>
<evidence type="ECO:0000313" key="6">
    <source>
        <dbReference type="Proteomes" id="UP001352223"/>
    </source>
</evidence>
<dbReference type="SUPFAM" id="SSF55781">
    <property type="entry name" value="GAF domain-like"/>
    <property type="match status" value="1"/>
</dbReference>
<dbReference type="Pfam" id="PF03861">
    <property type="entry name" value="ANTAR"/>
    <property type="match status" value="1"/>
</dbReference>
<dbReference type="PIRSF" id="PIRSF036625">
    <property type="entry name" value="GAF_ANTAR"/>
    <property type="match status" value="1"/>
</dbReference>
<comment type="caution">
    <text evidence="5">The sequence shown here is derived from an EMBL/GenBank/DDBJ whole genome shotgun (WGS) entry which is preliminary data.</text>
</comment>
<dbReference type="InterPro" id="IPR003018">
    <property type="entry name" value="GAF"/>
</dbReference>
<dbReference type="Pfam" id="PF13185">
    <property type="entry name" value="GAF_2"/>
    <property type="match status" value="1"/>
</dbReference>
<keyword evidence="2" id="KW-0804">Transcription</keyword>
<dbReference type="EMBL" id="JAOZYB010000020">
    <property type="protein sequence ID" value="MEB3959579.1"/>
    <property type="molecule type" value="Genomic_DNA"/>
</dbReference>
<feature type="domain" description="ANTAR" evidence="4">
    <location>
        <begin position="185"/>
        <end position="246"/>
    </location>
</feature>
<dbReference type="InterPro" id="IPR005561">
    <property type="entry name" value="ANTAR"/>
</dbReference>
<accession>A0ABU6C4C1</accession>
<dbReference type="InterPro" id="IPR029016">
    <property type="entry name" value="GAF-like_dom_sf"/>
</dbReference>
<dbReference type="InterPro" id="IPR012074">
    <property type="entry name" value="GAF_ANTAR"/>
</dbReference>
<dbReference type="SMART" id="SM01012">
    <property type="entry name" value="ANTAR"/>
    <property type="match status" value="1"/>
</dbReference>
<dbReference type="SMART" id="SM00065">
    <property type="entry name" value="GAF"/>
    <property type="match status" value="1"/>
</dbReference>
<reference evidence="5 6" key="1">
    <citation type="submission" date="2022-10" db="EMBL/GenBank/DDBJ databases">
        <authorList>
            <person name="Xie J."/>
            <person name="Shen N."/>
        </authorList>
    </citation>
    <scope>NUCLEOTIDE SEQUENCE [LARGE SCALE GENOMIC DNA]</scope>
    <source>
        <strain evidence="5 6">DSM 41681</strain>
    </source>
</reference>
<dbReference type="RefSeq" id="WP_324766562.1">
    <property type="nucleotide sequence ID" value="NZ_BAAATS010000017.1"/>
</dbReference>
<feature type="region of interest" description="Disordered" evidence="3">
    <location>
        <begin position="1"/>
        <end position="25"/>
    </location>
</feature>
<evidence type="ECO:0000313" key="5">
    <source>
        <dbReference type="EMBL" id="MEB3959579.1"/>
    </source>
</evidence>
<dbReference type="Proteomes" id="UP001352223">
    <property type="component" value="Unassembled WGS sequence"/>
</dbReference>
<name>A0ABU6C4C1_9ACTN</name>
<protein>
    <submittedName>
        <fullName evidence="5">GAF and ANTAR domain-containing protein</fullName>
    </submittedName>
</protein>
<keyword evidence="6" id="KW-1185">Reference proteome</keyword>
<dbReference type="Gene3D" id="3.30.450.40">
    <property type="match status" value="1"/>
</dbReference>
<evidence type="ECO:0000256" key="3">
    <source>
        <dbReference type="SAM" id="MobiDB-lite"/>
    </source>
</evidence>